<comment type="caution">
    <text evidence="11">The sequence shown here is derived from an EMBL/GenBank/DDBJ whole genome shotgun (WGS) entry which is preliminary data.</text>
</comment>
<evidence type="ECO:0000256" key="1">
    <source>
        <dbReference type="ARBA" id="ARBA00004141"/>
    </source>
</evidence>
<evidence type="ECO:0000256" key="10">
    <source>
        <dbReference type="SAM" id="Phobius"/>
    </source>
</evidence>
<dbReference type="GO" id="GO:0005886">
    <property type="term" value="C:plasma membrane"/>
    <property type="evidence" value="ECO:0007669"/>
    <property type="project" value="TreeGrafter"/>
</dbReference>
<dbReference type="InterPro" id="IPR022357">
    <property type="entry name" value="MIP_CS"/>
</dbReference>
<comment type="subcellular location">
    <subcellularLocation>
        <location evidence="1">Membrane</location>
        <topology evidence="1">Multi-pass membrane protein</topology>
    </subcellularLocation>
</comment>
<organism evidence="11 12">
    <name type="scientific">Leucocoprinus leucothites</name>
    <dbReference type="NCBI Taxonomy" id="201217"/>
    <lineage>
        <taxon>Eukaryota</taxon>
        <taxon>Fungi</taxon>
        <taxon>Dikarya</taxon>
        <taxon>Basidiomycota</taxon>
        <taxon>Agaricomycotina</taxon>
        <taxon>Agaricomycetes</taxon>
        <taxon>Agaricomycetidae</taxon>
        <taxon>Agaricales</taxon>
        <taxon>Agaricineae</taxon>
        <taxon>Agaricaceae</taxon>
        <taxon>Leucocoprinus</taxon>
    </lineage>
</organism>
<keyword evidence="7 10" id="KW-0472">Membrane</keyword>
<dbReference type="PROSITE" id="PS00221">
    <property type="entry name" value="MIP"/>
    <property type="match status" value="1"/>
</dbReference>
<evidence type="ECO:0000313" key="11">
    <source>
        <dbReference type="EMBL" id="KAF5359479.1"/>
    </source>
</evidence>
<dbReference type="PRINTS" id="PR00783">
    <property type="entry name" value="MINTRINSICP"/>
</dbReference>
<feature type="region of interest" description="Disordered" evidence="9">
    <location>
        <begin position="323"/>
        <end position="344"/>
    </location>
</feature>
<evidence type="ECO:0000256" key="7">
    <source>
        <dbReference type="ARBA" id="ARBA00023136"/>
    </source>
</evidence>
<dbReference type="GO" id="GO:0015250">
    <property type="term" value="F:water channel activity"/>
    <property type="evidence" value="ECO:0007669"/>
    <property type="project" value="TreeGrafter"/>
</dbReference>
<keyword evidence="12" id="KW-1185">Reference proteome</keyword>
<keyword evidence="6 10" id="KW-1133">Transmembrane helix</keyword>
<evidence type="ECO:0000256" key="2">
    <source>
        <dbReference type="ARBA" id="ARBA00006175"/>
    </source>
</evidence>
<proteinExistence type="inferred from homology"/>
<feature type="transmembrane region" description="Helical" evidence="10">
    <location>
        <begin position="217"/>
        <end position="239"/>
    </location>
</feature>
<evidence type="ECO:0000256" key="8">
    <source>
        <dbReference type="RuleBase" id="RU000477"/>
    </source>
</evidence>
<name>A0A8H5G6V8_9AGAR</name>
<evidence type="ECO:0000256" key="3">
    <source>
        <dbReference type="ARBA" id="ARBA00022448"/>
    </source>
</evidence>
<accession>A0A8H5G6V8</accession>
<dbReference type="SUPFAM" id="SSF81338">
    <property type="entry name" value="Aquaporin-like"/>
    <property type="match status" value="1"/>
</dbReference>
<protein>
    <recommendedName>
        <fullName evidence="13">Aquaporin-like protein</fullName>
    </recommendedName>
</protein>
<dbReference type="Proteomes" id="UP000559027">
    <property type="component" value="Unassembled WGS sequence"/>
</dbReference>
<sequence>MVQGAPPTVPLVDVLDRPQWLNKLEAMRNNYEWAPYMMELWAELIGCFIYSYLGIGSAVLQLNAIVNRQPTFASGPIQVGFAVSFGIISCVSYAGTVSAGHYNPAITVAHTLFRKFPAWKVPGYLFVHIFGGYLACAAVYFQSRYTFLHAEEVMRQQGVLDHLQFTTQGPSGVFAFYIPEGQTLWGAWLNEFLASLAASSVYWAVMDPSNPLVTPRMSVWVAAFVYGTSIWSFGCILNTSRDLGGRLFAMSIWGWGASAGSYAAVTCFTNICGMIIAVFCYEVFMVDSRRIVNLESLEFHRLMSKRLTNADMKFKREMKIGSYDSKASSETGSLPVEEKDNKGV</sequence>
<dbReference type="Gene3D" id="1.20.1080.10">
    <property type="entry name" value="Glycerol uptake facilitator protein"/>
    <property type="match status" value="1"/>
</dbReference>
<dbReference type="Pfam" id="PF00230">
    <property type="entry name" value="MIP"/>
    <property type="match status" value="1"/>
</dbReference>
<dbReference type="InterPro" id="IPR000425">
    <property type="entry name" value="MIP"/>
</dbReference>
<evidence type="ECO:0008006" key="13">
    <source>
        <dbReference type="Google" id="ProtNLM"/>
    </source>
</evidence>
<dbReference type="PANTHER" id="PTHR43829">
    <property type="entry name" value="AQUAPORIN OR AQUAGLYCEROPORIN RELATED"/>
    <property type="match status" value="1"/>
</dbReference>
<feature type="transmembrane region" description="Helical" evidence="10">
    <location>
        <begin position="121"/>
        <end position="141"/>
    </location>
</feature>
<dbReference type="PANTHER" id="PTHR43829:SF14">
    <property type="entry name" value="AQUAPORIN 3"/>
    <property type="match status" value="1"/>
</dbReference>
<dbReference type="InterPro" id="IPR023271">
    <property type="entry name" value="Aquaporin-like"/>
</dbReference>
<gene>
    <name evidence="11" type="ORF">D9756_003400</name>
</gene>
<feature type="transmembrane region" description="Helical" evidence="10">
    <location>
        <begin position="259"/>
        <end position="281"/>
    </location>
</feature>
<evidence type="ECO:0000256" key="5">
    <source>
        <dbReference type="ARBA" id="ARBA00022737"/>
    </source>
</evidence>
<keyword evidence="5" id="KW-0677">Repeat</keyword>
<feature type="transmembrane region" description="Helical" evidence="10">
    <location>
        <begin position="72"/>
        <end position="94"/>
    </location>
</feature>
<evidence type="ECO:0000313" key="12">
    <source>
        <dbReference type="Proteomes" id="UP000559027"/>
    </source>
</evidence>
<feature type="transmembrane region" description="Helical" evidence="10">
    <location>
        <begin position="40"/>
        <end position="60"/>
    </location>
</feature>
<dbReference type="EMBL" id="JAACJO010000004">
    <property type="protein sequence ID" value="KAF5359479.1"/>
    <property type="molecule type" value="Genomic_DNA"/>
</dbReference>
<dbReference type="OrthoDB" id="3222at2759"/>
<reference evidence="11 12" key="1">
    <citation type="journal article" date="2020" name="ISME J.">
        <title>Uncovering the hidden diversity of litter-decomposition mechanisms in mushroom-forming fungi.</title>
        <authorList>
            <person name="Floudas D."/>
            <person name="Bentzer J."/>
            <person name="Ahren D."/>
            <person name="Johansson T."/>
            <person name="Persson P."/>
            <person name="Tunlid A."/>
        </authorList>
    </citation>
    <scope>NUCLEOTIDE SEQUENCE [LARGE SCALE GENOMIC DNA]</scope>
    <source>
        <strain evidence="11 12">CBS 146.42</strain>
    </source>
</reference>
<dbReference type="InterPro" id="IPR050363">
    <property type="entry name" value="MIP/Aquaporin"/>
</dbReference>
<evidence type="ECO:0000256" key="6">
    <source>
        <dbReference type="ARBA" id="ARBA00022989"/>
    </source>
</evidence>
<evidence type="ECO:0000256" key="4">
    <source>
        <dbReference type="ARBA" id="ARBA00022692"/>
    </source>
</evidence>
<keyword evidence="4 8" id="KW-0812">Transmembrane</keyword>
<dbReference type="AlphaFoldDB" id="A0A8H5G6V8"/>
<keyword evidence="3 8" id="KW-0813">Transport</keyword>
<feature type="transmembrane region" description="Helical" evidence="10">
    <location>
        <begin position="185"/>
        <end position="205"/>
    </location>
</feature>
<comment type="similarity">
    <text evidence="2 8">Belongs to the MIP/aquaporin (TC 1.A.8) family.</text>
</comment>
<dbReference type="GO" id="GO:0015254">
    <property type="term" value="F:glycerol channel activity"/>
    <property type="evidence" value="ECO:0007669"/>
    <property type="project" value="TreeGrafter"/>
</dbReference>
<evidence type="ECO:0000256" key="9">
    <source>
        <dbReference type="SAM" id="MobiDB-lite"/>
    </source>
</evidence>